<proteinExistence type="predicted"/>
<protein>
    <submittedName>
        <fullName evidence="1">Uncharacterized protein</fullName>
    </submittedName>
</protein>
<dbReference type="EMBL" id="HE613254">
    <property type="protein sequence ID" value="CCE67041.1"/>
    <property type="molecule type" value="Genomic_DNA"/>
</dbReference>
<evidence type="ECO:0000313" key="1">
    <source>
        <dbReference type="EMBL" id="CCE67041.1"/>
    </source>
</evidence>
<dbReference type="PATRIC" id="fig|1116213.3.peg.566"/>
<dbReference type="AlphaFoldDB" id="G8C3Z3"/>
<reference evidence="1" key="1">
    <citation type="submission" date="2011-11" db="EMBL/GenBank/DDBJ databases">
        <title>Complete genome sequence of Candidatus Mycoplasma haemominutum.</title>
        <authorList>
            <person name="Barker E.N."/>
            <person name="Darby A.C."/>
            <person name="Helps C.R."/>
            <person name="Peters I.R."/>
            <person name="Hughes M.A."/>
            <person name="Radford A.D."/>
            <person name="Novacco M."/>
            <person name="Boretti F."/>
            <person name="Hofmann-Lehmann R."/>
            <person name="Tasker S."/>
        </authorList>
    </citation>
    <scope>NUCLEOTIDE SEQUENCE</scope>
    <source>
        <strain evidence="1">Birmingham 1</strain>
    </source>
</reference>
<reference evidence="1" key="2">
    <citation type="submission" date="2011-11" db="EMBL/GenBank/DDBJ databases">
        <authorList>
            <person name="Barker E."/>
        </authorList>
    </citation>
    <scope>NUCLEOTIDE SEQUENCE</scope>
    <source>
        <strain evidence="1">Birmingham 1</strain>
    </source>
</reference>
<accession>G8C3Z3</accession>
<dbReference type="HOGENOM" id="CLU_1702306_0_0_14"/>
<name>G8C3Z3_9MOLU</name>
<gene>
    <name evidence="1" type="ORF">MHM_05230</name>
</gene>
<dbReference type="KEGG" id="mhb:MHM_05230"/>
<sequence length="162" mass="19350">MILFGWRKRIALSMCLFLFLGSVSYLTGVVNLSETEKFNRLDSPKYLNFFSNASLLRVFNRLSQASIAWEMQDKVRNFTHSHNHLWNRRVFLDHLKKYVKSRIMSKLKSLNSKHYISENDVLAYFLYKWIDVNTLLVTIKFKLLSHNKLSWYYDYFSVSVNS</sequence>
<organism evidence="1">
    <name type="scientific">Candidatus Mycoplasma haematominutum 'Birmingham 1'</name>
    <dbReference type="NCBI Taxonomy" id="1116213"/>
    <lineage>
        <taxon>Bacteria</taxon>
        <taxon>Bacillati</taxon>
        <taxon>Mycoplasmatota</taxon>
        <taxon>Mollicutes</taxon>
        <taxon>Mycoplasmataceae</taxon>
        <taxon>Mycoplasma</taxon>
    </lineage>
</organism>